<dbReference type="InterPro" id="IPR006538">
    <property type="entry name" value="CobT"/>
</dbReference>
<dbReference type="Pfam" id="PF11775">
    <property type="entry name" value="CobT_C"/>
    <property type="match status" value="1"/>
</dbReference>
<feature type="region of interest" description="Disordered" evidence="1">
    <location>
        <begin position="219"/>
        <end position="334"/>
    </location>
</feature>
<evidence type="ECO:0000313" key="4">
    <source>
        <dbReference type="Proteomes" id="UP000035909"/>
    </source>
</evidence>
<dbReference type="Proteomes" id="UP000035909">
    <property type="component" value="Unassembled WGS sequence"/>
</dbReference>
<protein>
    <recommendedName>
        <fullName evidence="2">Cobalamin biosynthesis protein CobT VWA domain-containing protein</fullName>
    </recommendedName>
</protein>
<dbReference type="PIRSF" id="PIRSF031715">
    <property type="entry name" value="Cob_chel_CobT"/>
    <property type="match status" value="1"/>
</dbReference>
<reference evidence="3 4" key="1">
    <citation type="submission" date="2015-05" db="EMBL/GenBank/DDBJ databases">
        <title>Photobacterium galathea sp. nov.</title>
        <authorList>
            <person name="Machado H."/>
            <person name="Gram L."/>
        </authorList>
    </citation>
    <scope>NUCLEOTIDE SEQUENCE [LARGE SCALE GENOMIC DNA]</scope>
    <source>
        <strain evidence="3 4">DSM 22954</strain>
    </source>
</reference>
<dbReference type="STRING" id="320778.ABT57_06650"/>
<feature type="compositionally biased region" description="Basic and acidic residues" evidence="1">
    <location>
        <begin position="261"/>
        <end position="271"/>
    </location>
</feature>
<dbReference type="PANTHER" id="PTHR41248">
    <property type="entry name" value="NORD PROTEIN"/>
    <property type="match status" value="1"/>
</dbReference>
<accession>A0A0J1K7D3</accession>
<keyword evidence="4" id="KW-1185">Reference proteome</keyword>
<evidence type="ECO:0000256" key="1">
    <source>
        <dbReference type="SAM" id="MobiDB-lite"/>
    </source>
</evidence>
<feature type="domain" description="Cobalamin biosynthesis protein CobT VWA" evidence="2">
    <location>
        <begin position="484"/>
        <end position="701"/>
    </location>
</feature>
<dbReference type="InterPro" id="IPR036465">
    <property type="entry name" value="vWFA_dom_sf"/>
</dbReference>
<dbReference type="EMBL" id="LDOU01000006">
    <property type="protein sequence ID" value="KLV10247.1"/>
    <property type="molecule type" value="Genomic_DNA"/>
</dbReference>
<dbReference type="GO" id="GO:0009236">
    <property type="term" value="P:cobalamin biosynthetic process"/>
    <property type="evidence" value="ECO:0007669"/>
    <property type="project" value="InterPro"/>
</dbReference>
<feature type="compositionally biased region" description="Basic and acidic residues" evidence="1">
    <location>
        <begin position="232"/>
        <end position="248"/>
    </location>
</feature>
<dbReference type="OrthoDB" id="6064888at2"/>
<name>A0A0J1K7D3_9GAMM</name>
<feature type="compositionally biased region" description="Acidic residues" evidence="1">
    <location>
        <begin position="272"/>
        <end position="299"/>
    </location>
</feature>
<organism evidence="3 4">
    <name type="scientific">Photobacterium ganghwense</name>
    <dbReference type="NCBI Taxonomy" id="320778"/>
    <lineage>
        <taxon>Bacteria</taxon>
        <taxon>Pseudomonadati</taxon>
        <taxon>Pseudomonadota</taxon>
        <taxon>Gammaproteobacteria</taxon>
        <taxon>Vibrionales</taxon>
        <taxon>Vibrionaceae</taxon>
        <taxon>Photobacterium</taxon>
    </lineage>
</organism>
<evidence type="ECO:0000259" key="2">
    <source>
        <dbReference type="Pfam" id="PF11775"/>
    </source>
</evidence>
<dbReference type="AlphaFoldDB" id="A0A0J1K7D3"/>
<comment type="caution">
    <text evidence="3">The sequence shown here is derived from an EMBL/GenBank/DDBJ whole genome shotgun (WGS) entry which is preliminary data.</text>
</comment>
<dbReference type="PATRIC" id="fig|320778.3.peg.1431"/>
<dbReference type="SUPFAM" id="SSF53300">
    <property type="entry name" value="vWA-like"/>
    <property type="match status" value="1"/>
</dbReference>
<dbReference type="InterPro" id="IPR051928">
    <property type="entry name" value="NorD/CobT"/>
</dbReference>
<evidence type="ECO:0000313" key="3">
    <source>
        <dbReference type="EMBL" id="KLV10247.1"/>
    </source>
</evidence>
<dbReference type="InterPro" id="IPR025861">
    <property type="entry name" value="CobT_VWA_dom"/>
</dbReference>
<sequence>MAIVRKEIIQMRESVAKVVSLLSRTSVKVSMSGTRAYVENDMEGKTVRVNIPALPDDASDLAIMAVRGFVDHEVAHILFTDFKTRCSIPTALEPMWNSVEDIFIERKMSQVFTGSRSNLSKVRHHLLETVFDNAYKKAVDSGMKGVELFNRILAVPALRAMAGQTEFADWMGDKWDRIDILKTRIEDARIPKKLTLTESTSDCIEVARVLLSLIIDETQKEQEREEEDKPEESEGKVKSPDLPKTESKDEGEDESGDDQPSEAKDDEKPEESIEIEVDAGSADEEGEDCDKDEENDEIEVSGSSDGKSEESDEEDQGRSKSDSTATDTDTDMGFDFDLKDLDELEGIDDKVEPLSIEDALEEALSDAIDDSMSSYRPLTDQFDIYDVVENIGKQAAQVQTHEYFGENKEGAERYRKYFDDLFVNGERAFKRRIEAHLGDTSKNMAKQLERVVRSQNKSQWLGGQKKGRIHGASLFKLKTGDVRVFRTKEEHRSREAAVQIAVDFSGSMHSGDRIGTSLRSAYVMAEALGRCGIACRVVGFTSLFDLDVRGFERYLMSKKIKPGTLSFSRLEPLLLPILKDWDDKANTKLVKKRFGALAGNFPLANNADGECILRFIPSLMSRPESLKMMVVLSDGEPCARGRGMAEHLRAVTRFIEQKTDIKLLGIGIQTDSVKRFYAKHAVVNDLSELPAVVCGKIRELVA</sequence>
<feature type="compositionally biased region" description="Acidic residues" evidence="1">
    <location>
        <begin position="249"/>
        <end position="260"/>
    </location>
</feature>
<dbReference type="RefSeq" id="WP_047884410.1">
    <property type="nucleotide sequence ID" value="NZ_LDOU01000006.1"/>
</dbReference>
<proteinExistence type="predicted"/>
<dbReference type="PANTHER" id="PTHR41248:SF1">
    <property type="entry name" value="NORD PROTEIN"/>
    <property type="match status" value="1"/>
</dbReference>
<dbReference type="Pfam" id="PF06213">
    <property type="entry name" value="CobT"/>
    <property type="match status" value="1"/>
</dbReference>
<gene>
    <name evidence="3" type="ORF">ABT57_06650</name>
</gene>